<evidence type="ECO:0000313" key="2">
    <source>
        <dbReference type="Proteomes" id="UP000636709"/>
    </source>
</evidence>
<dbReference type="Proteomes" id="UP000636709">
    <property type="component" value="Unassembled WGS sequence"/>
</dbReference>
<proteinExistence type="predicted"/>
<reference evidence="1" key="1">
    <citation type="submission" date="2020-07" db="EMBL/GenBank/DDBJ databases">
        <title>Genome sequence and genetic diversity analysis of an under-domesticated orphan crop, white fonio (Digitaria exilis).</title>
        <authorList>
            <person name="Bennetzen J.L."/>
            <person name="Chen S."/>
            <person name="Ma X."/>
            <person name="Wang X."/>
            <person name="Yssel A.E.J."/>
            <person name="Chaluvadi S.R."/>
            <person name="Johnson M."/>
            <person name="Gangashetty P."/>
            <person name="Hamidou F."/>
            <person name="Sanogo M.D."/>
            <person name="Zwaenepoel A."/>
            <person name="Wallace J."/>
            <person name="Van De Peer Y."/>
            <person name="Van Deynze A."/>
        </authorList>
    </citation>
    <scope>NUCLEOTIDE SEQUENCE</scope>
    <source>
        <tissue evidence="1">Leaves</tissue>
    </source>
</reference>
<accession>A0A835AVQ3</accession>
<dbReference type="OrthoDB" id="721050at2759"/>
<dbReference type="EMBL" id="JACEFO010002196">
    <property type="protein sequence ID" value="KAF8674779.1"/>
    <property type="molecule type" value="Genomic_DNA"/>
</dbReference>
<evidence type="ECO:0000313" key="1">
    <source>
        <dbReference type="EMBL" id="KAF8674779.1"/>
    </source>
</evidence>
<organism evidence="1 2">
    <name type="scientific">Digitaria exilis</name>
    <dbReference type="NCBI Taxonomy" id="1010633"/>
    <lineage>
        <taxon>Eukaryota</taxon>
        <taxon>Viridiplantae</taxon>
        <taxon>Streptophyta</taxon>
        <taxon>Embryophyta</taxon>
        <taxon>Tracheophyta</taxon>
        <taxon>Spermatophyta</taxon>
        <taxon>Magnoliopsida</taxon>
        <taxon>Liliopsida</taxon>
        <taxon>Poales</taxon>
        <taxon>Poaceae</taxon>
        <taxon>PACMAD clade</taxon>
        <taxon>Panicoideae</taxon>
        <taxon>Panicodae</taxon>
        <taxon>Paniceae</taxon>
        <taxon>Anthephorinae</taxon>
        <taxon>Digitaria</taxon>
    </lineage>
</organism>
<gene>
    <name evidence="1" type="ORF">HU200_048061</name>
</gene>
<name>A0A835AVQ3_9POAL</name>
<dbReference type="AlphaFoldDB" id="A0A835AVQ3"/>
<keyword evidence="2" id="KW-1185">Reference proteome</keyword>
<comment type="caution">
    <text evidence="1">The sequence shown here is derived from an EMBL/GenBank/DDBJ whole genome shotgun (WGS) entry which is preliminary data.</text>
</comment>
<sequence>MAGATQSFLVDASLGLNHVQYGRAARVRHPKDGVPIRDAKRFEGLLQEAFYIRGDEIWNSFLKVEGESNLFEVALNGTVRVWQDGLCN</sequence>
<protein>
    <submittedName>
        <fullName evidence="1">Uncharacterized protein</fullName>
    </submittedName>
</protein>